<evidence type="ECO:0000256" key="11">
    <source>
        <dbReference type="RuleBase" id="RU362035"/>
    </source>
</evidence>
<feature type="domain" description="Band 3 cytoplasmic" evidence="14">
    <location>
        <begin position="1"/>
        <end position="232"/>
    </location>
</feature>
<evidence type="ECO:0000259" key="14">
    <source>
        <dbReference type="Pfam" id="PF07565"/>
    </source>
</evidence>
<dbReference type="NCBIfam" id="TIGR00834">
    <property type="entry name" value="ae"/>
    <property type="match status" value="1"/>
</dbReference>
<dbReference type="PRINTS" id="PR01231">
    <property type="entry name" value="HCO3TRNSPORT"/>
</dbReference>
<feature type="transmembrane region" description="Helical" evidence="11">
    <location>
        <begin position="468"/>
        <end position="485"/>
    </location>
</feature>
<accession>A0ABM1TMC8</accession>
<dbReference type="InterPro" id="IPR013769">
    <property type="entry name" value="Band3_cytoplasmic_dom"/>
</dbReference>
<feature type="transmembrane region" description="Helical" evidence="11">
    <location>
        <begin position="693"/>
        <end position="710"/>
    </location>
</feature>
<dbReference type="GeneID" id="106472791"/>
<dbReference type="Pfam" id="PF00955">
    <property type="entry name" value="HCO3_cotransp"/>
    <property type="match status" value="1"/>
</dbReference>
<dbReference type="Proteomes" id="UP000694941">
    <property type="component" value="Unplaced"/>
</dbReference>
<comment type="similarity">
    <text evidence="2 11">Belongs to the anion exchanger (TC 2.A.31) family.</text>
</comment>
<evidence type="ECO:0000256" key="6">
    <source>
        <dbReference type="ARBA" id="ARBA00022692"/>
    </source>
</evidence>
<feature type="compositionally biased region" description="Basic and acidic residues" evidence="12">
    <location>
        <begin position="748"/>
        <end position="757"/>
    </location>
</feature>
<reference evidence="16" key="1">
    <citation type="submission" date="2025-08" db="UniProtKB">
        <authorList>
            <consortium name="RefSeq"/>
        </authorList>
    </citation>
    <scope>IDENTIFICATION</scope>
    <source>
        <tissue evidence="16">Muscle</tissue>
    </source>
</reference>
<feature type="transmembrane region" description="Helical" evidence="11">
    <location>
        <begin position="353"/>
        <end position="371"/>
    </location>
</feature>
<evidence type="ECO:0000256" key="10">
    <source>
        <dbReference type="ARBA" id="ARBA00049347"/>
    </source>
</evidence>
<protein>
    <recommendedName>
        <fullName evidence="11">Anion exchange protein</fullName>
    </recommendedName>
</protein>
<dbReference type="InterPro" id="IPR011531">
    <property type="entry name" value="HCO3_transpt-like_TM_dom"/>
</dbReference>
<dbReference type="InterPro" id="IPR001717">
    <property type="entry name" value="Anion_exchange"/>
</dbReference>
<evidence type="ECO:0000256" key="9">
    <source>
        <dbReference type="ARBA" id="ARBA00023136"/>
    </source>
</evidence>
<evidence type="ECO:0000256" key="2">
    <source>
        <dbReference type="ARBA" id="ARBA00010993"/>
    </source>
</evidence>
<feature type="region of interest" description="Disordered" evidence="12">
    <location>
        <begin position="748"/>
        <end position="767"/>
    </location>
</feature>
<keyword evidence="4" id="KW-1003">Cell membrane</keyword>
<comment type="catalytic activity">
    <reaction evidence="10">
        <text>hydrogencarbonate(in) + chloride(out) = hydrogencarbonate(out) + chloride(in)</text>
        <dbReference type="Rhea" id="RHEA:72363"/>
        <dbReference type="ChEBI" id="CHEBI:17544"/>
        <dbReference type="ChEBI" id="CHEBI:17996"/>
    </reaction>
</comment>
<feature type="domain" description="Bicarbonate transporter-like transmembrane" evidence="13">
    <location>
        <begin position="259"/>
        <end position="748"/>
    </location>
</feature>
<dbReference type="PANTHER" id="PTHR11453:SF47">
    <property type="entry name" value="ANION EXCHANGE PROTEIN"/>
    <property type="match status" value="1"/>
</dbReference>
<dbReference type="SUPFAM" id="SSF55804">
    <property type="entry name" value="Phoshotransferase/anion transport protein"/>
    <property type="match status" value="1"/>
</dbReference>
<evidence type="ECO:0000313" key="15">
    <source>
        <dbReference type="Proteomes" id="UP000694941"/>
    </source>
</evidence>
<organism evidence="15 16">
    <name type="scientific">Limulus polyphemus</name>
    <name type="common">Atlantic horseshoe crab</name>
    <dbReference type="NCBI Taxonomy" id="6850"/>
    <lineage>
        <taxon>Eukaryota</taxon>
        <taxon>Metazoa</taxon>
        <taxon>Ecdysozoa</taxon>
        <taxon>Arthropoda</taxon>
        <taxon>Chelicerata</taxon>
        <taxon>Merostomata</taxon>
        <taxon>Xiphosura</taxon>
        <taxon>Limulidae</taxon>
        <taxon>Limulus</taxon>
    </lineage>
</organism>
<dbReference type="Pfam" id="PF07565">
    <property type="entry name" value="Band_3_cyto"/>
    <property type="match status" value="1"/>
</dbReference>
<evidence type="ECO:0000256" key="4">
    <source>
        <dbReference type="ARBA" id="ARBA00022475"/>
    </source>
</evidence>
<dbReference type="PANTHER" id="PTHR11453">
    <property type="entry name" value="ANION EXCHANGE PROTEIN"/>
    <property type="match status" value="1"/>
</dbReference>
<keyword evidence="6 11" id="KW-0812">Transmembrane</keyword>
<keyword evidence="5" id="KW-0039">Anion exchange</keyword>
<evidence type="ECO:0000259" key="13">
    <source>
        <dbReference type="Pfam" id="PF00955"/>
    </source>
</evidence>
<evidence type="ECO:0000256" key="3">
    <source>
        <dbReference type="ARBA" id="ARBA00022448"/>
    </source>
</evidence>
<feature type="transmembrane region" description="Helical" evidence="11">
    <location>
        <begin position="524"/>
        <end position="549"/>
    </location>
</feature>
<comment type="caution">
    <text evidence="11">Lacks conserved residue(s) required for the propagation of feature annotation.</text>
</comment>
<comment type="subcellular location">
    <subcellularLocation>
        <location evidence="1">Cell membrane</location>
        <topology evidence="1">Multi-pass membrane protein</topology>
    </subcellularLocation>
    <subcellularLocation>
        <location evidence="11">Membrane</location>
        <topology evidence="11">Multi-pass membrane protein</topology>
    </subcellularLocation>
</comment>
<keyword evidence="15" id="KW-1185">Reference proteome</keyword>
<feature type="transmembrane region" description="Helical" evidence="11">
    <location>
        <begin position="621"/>
        <end position="640"/>
    </location>
</feature>
<sequence length="767" mass="86645">MVINDQIQPEHRGPVMRTLLLRHKHVNERGFAPFALKRNQSGYSSLNLLEHERSKLTKIISSNGSFIAPDIAGVRSLPNFSSGLSETRISITEEPEAQKEIKQIIRNASHEDLPKMESTILRRIPEGAEATSVLVGSLDFLEKPAVVFVRLAEGQVLPTITEVSIPVRFIFILLGPKKTDLNYHEVGRSISTLMSNTNFHEVAYKAQERNDILHAINEFLDDSIVLPPGDWERKSLLPIQEIRRKNQELRERKKKEKKEKDDNFIGVSETLIITSITGVVYSLLSGQPLVIIGVTGPMLLFDEILFKFCETNGIEFLPTRVWTSFWVVIIATTVVAFEGSAFVRFFSRFTQEIFAALISLIFIYESFYKMYKVFLNHPLLTDYCHFLDIETLNTTNQSWFENTTDYRLLTNATSEDFPGSTGLPENQPNTALLSLIMMIGTFFIAYFLRQFRNSKFLGRNARRALGDFGVPIAIVFMVIVDSLAQDTYTQKLSVPEGMSPSKPSERGWIISPAGLSRPIAAWQVFAAFIAALLIFILLFLEIQICELIINKKERKLKKGSGFHLDLMLICGMELGCALLGGPWICAATVRSVSHVASLTVMSRTHAPGETPHVIELKEQRFTNLLVSILIGLSVLMAPLLRKVPVAVLFGVFLYMGVSSVSGIQLFERIQLLFMPVKHHPDAPYVHRVRTWKMHTFTIIQIACLAVLWIVKSTDAALAFPFVLLMMIPVRFQLKCCFSEKELKALDGEDAEQEKQEVEPDFYQQIVP</sequence>
<evidence type="ECO:0000313" key="16">
    <source>
        <dbReference type="RefSeq" id="XP_022257034.1"/>
    </source>
</evidence>
<keyword evidence="3 11" id="KW-0813">Transport</keyword>
<dbReference type="Gene3D" id="3.40.930.10">
    <property type="entry name" value="Mannitol-specific EII, Chain A"/>
    <property type="match status" value="1"/>
</dbReference>
<proteinExistence type="inferred from homology"/>
<feature type="transmembrane region" description="Helical" evidence="11">
    <location>
        <begin position="325"/>
        <end position="346"/>
    </location>
</feature>
<evidence type="ECO:0000256" key="1">
    <source>
        <dbReference type="ARBA" id="ARBA00004651"/>
    </source>
</evidence>
<evidence type="ECO:0000256" key="12">
    <source>
        <dbReference type="SAM" id="MobiDB-lite"/>
    </source>
</evidence>
<dbReference type="PRINTS" id="PR00165">
    <property type="entry name" value="ANIONEXCHNGR"/>
</dbReference>
<name>A0ABM1TMC8_LIMPO</name>
<evidence type="ECO:0000256" key="8">
    <source>
        <dbReference type="ARBA" id="ARBA00023065"/>
    </source>
</evidence>
<gene>
    <name evidence="16" type="primary">LOC106472791</name>
</gene>
<dbReference type="InterPro" id="IPR016152">
    <property type="entry name" value="PTrfase/Anion_transptr"/>
</dbReference>
<feature type="transmembrane region" description="Helical" evidence="11">
    <location>
        <begin position="430"/>
        <end position="448"/>
    </location>
</feature>
<evidence type="ECO:0000256" key="5">
    <source>
        <dbReference type="ARBA" id="ARBA00022681"/>
    </source>
</evidence>
<keyword evidence="9 11" id="KW-0472">Membrane</keyword>
<dbReference type="RefSeq" id="XP_022257034.1">
    <property type="nucleotide sequence ID" value="XM_022401326.1"/>
</dbReference>
<keyword evidence="8 11" id="KW-0406">Ion transport</keyword>
<evidence type="ECO:0000256" key="7">
    <source>
        <dbReference type="ARBA" id="ARBA00022989"/>
    </source>
</evidence>
<keyword evidence="7 11" id="KW-1133">Transmembrane helix</keyword>
<dbReference type="InterPro" id="IPR003020">
    <property type="entry name" value="HCO3_transpt_euk"/>
</dbReference>
<feature type="transmembrane region" description="Helical" evidence="11">
    <location>
        <begin position="646"/>
        <end position="666"/>
    </location>
</feature>